<accession>A0A7V1PUS8</accession>
<dbReference type="PROSITE" id="PS50043">
    <property type="entry name" value="HTH_LUXR_2"/>
    <property type="match status" value="1"/>
</dbReference>
<dbReference type="GO" id="GO:0003677">
    <property type="term" value="F:DNA binding"/>
    <property type="evidence" value="ECO:0007669"/>
    <property type="project" value="UniProtKB-KW"/>
</dbReference>
<sequence>MSGKRGITMTAETQKKSILIVDDHQIVRTGLKRLIESEPDLSVCCEAGNAQEALDHLENKKPDLMILDISLNGIDGIELTKSVTKRFPNVLILIFSMHDESLFAERCLHAGAHGYIMKQNETDKLIEAIHKILAGNIYLSEACQSQILKKVTRGEHLKEYSFMEKLSDREWIVFELIGKGYGTRQIAEKLSLGIKTIETHKEKIKKKLNLKNAAELAQKATFWTLPKTRGLEEEQA</sequence>
<evidence type="ECO:0000256" key="2">
    <source>
        <dbReference type="ARBA" id="ARBA00023125"/>
    </source>
</evidence>
<dbReference type="Gene3D" id="3.40.50.2300">
    <property type="match status" value="1"/>
</dbReference>
<evidence type="ECO:0000259" key="4">
    <source>
        <dbReference type="PROSITE" id="PS50043"/>
    </source>
</evidence>
<dbReference type="SUPFAM" id="SSF52172">
    <property type="entry name" value="CheY-like"/>
    <property type="match status" value="1"/>
</dbReference>
<proteinExistence type="predicted"/>
<dbReference type="EMBL" id="DRLD01000161">
    <property type="protein sequence ID" value="HED10186.1"/>
    <property type="molecule type" value="Genomic_DNA"/>
</dbReference>
<dbReference type="AlphaFoldDB" id="A0A7V1PUS8"/>
<dbReference type="Pfam" id="PF00196">
    <property type="entry name" value="GerE"/>
    <property type="match status" value="1"/>
</dbReference>
<dbReference type="PANTHER" id="PTHR43214">
    <property type="entry name" value="TWO-COMPONENT RESPONSE REGULATOR"/>
    <property type="match status" value="1"/>
</dbReference>
<dbReference type="PRINTS" id="PR00038">
    <property type="entry name" value="HTHLUXR"/>
</dbReference>
<comment type="caution">
    <text evidence="6">The sequence shown here is derived from an EMBL/GenBank/DDBJ whole genome shotgun (WGS) entry which is preliminary data.</text>
</comment>
<name>A0A7V1PUS8_CALAY</name>
<dbReference type="SUPFAM" id="SSF46894">
    <property type="entry name" value="C-terminal effector domain of the bipartite response regulators"/>
    <property type="match status" value="1"/>
</dbReference>
<dbReference type="SMART" id="SM00421">
    <property type="entry name" value="HTH_LUXR"/>
    <property type="match status" value="1"/>
</dbReference>
<organism evidence="6">
    <name type="scientific">Caldithrix abyssi</name>
    <dbReference type="NCBI Taxonomy" id="187145"/>
    <lineage>
        <taxon>Bacteria</taxon>
        <taxon>Pseudomonadati</taxon>
        <taxon>Calditrichota</taxon>
        <taxon>Calditrichia</taxon>
        <taxon>Calditrichales</taxon>
        <taxon>Calditrichaceae</taxon>
        <taxon>Caldithrix</taxon>
    </lineage>
</organism>
<dbReference type="CDD" id="cd17535">
    <property type="entry name" value="REC_NarL-like"/>
    <property type="match status" value="1"/>
</dbReference>
<dbReference type="GO" id="GO:0000160">
    <property type="term" value="P:phosphorelay signal transduction system"/>
    <property type="evidence" value="ECO:0007669"/>
    <property type="project" value="InterPro"/>
</dbReference>
<dbReference type="PANTHER" id="PTHR43214:SF43">
    <property type="entry name" value="TWO-COMPONENT RESPONSE REGULATOR"/>
    <property type="match status" value="1"/>
</dbReference>
<evidence type="ECO:0000256" key="3">
    <source>
        <dbReference type="PROSITE-ProRule" id="PRU00169"/>
    </source>
</evidence>
<dbReference type="Proteomes" id="UP000886005">
    <property type="component" value="Unassembled WGS sequence"/>
</dbReference>
<evidence type="ECO:0000259" key="5">
    <source>
        <dbReference type="PROSITE" id="PS50110"/>
    </source>
</evidence>
<dbReference type="PROSITE" id="PS50110">
    <property type="entry name" value="RESPONSE_REGULATORY"/>
    <property type="match status" value="1"/>
</dbReference>
<protein>
    <submittedName>
        <fullName evidence="6">Response regulator transcription factor</fullName>
    </submittedName>
</protein>
<feature type="modified residue" description="4-aspartylphosphate" evidence="3">
    <location>
        <position position="68"/>
    </location>
</feature>
<keyword evidence="1 3" id="KW-0597">Phosphoprotein</keyword>
<dbReference type="SMART" id="SM00448">
    <property type="entry name" value="REC"/>
    <property type="match status" value="1"/>
</dbReference>
<reference evidence="6" key="1">
    <citation type="journal article" date="2020" name="mSystems">
        <title>Genome- and Community-Level Interaction Insights into Carbon Utilization and Element Cycling Functions of Hydrothermarchaeota in Hydrothermal Sediment.</title>
        <authorList>
            <person name="Zhou Z."/>
            <person name="Liu Y."/>
            <person name="Xu W."/>
            <person name="Pan J."/>
            <person name="Luo Z.H."/>
            <person name="Li M."/>
        </authorList>
    </citation>
    <scope>NUCLEOTIDE SEQUENCE [LARGE SCALE GENOMIC DNA]</scope>
    <source>
        <strain evidence="6">HyVt-456</strain>
    </source>
</reference>
<feature type="domain" description="HTH luxR-type" evidence="4">
    <location>
        <begin position="159"/>
        <end position="230"/>
    </location>
</feature>
<gene>
    <name evidence="6" type="ORF">ENJ10_05830</name>
</gene>
<dbReference type="InterPro" id="IPR011006">
    <property type="entry name" value="CheY-like_superfamily"/>
</dbReference>
<dbReference type="GO" id="GO:0006355">
    <property type="term" value="P:regulation of DNA-templated transcription"/>
    <property type="evidence" value="ECO:0007669"/>
    <property type="project" value="InterPro"/>
</dbReference>
<keyword evidence="2" id="KW-0238">DNA-binding</keyword>
<dbReference type="InterPro" id="IPR000792">
    <property type="entry name" value="Tscrpt_reg_LuxR_C"/>
</dbReference>
<evidence type="ECO:0000256" key="1">
    <source>
        <dbReference type="ARBA" id="ARBA00022553"/>
    </source>
</evidence>
<dbReference type="Pfam" id="PF00072">
    <property type="entry name" value="Response_reg"/>
    <property type="match status" value="1"/>
</dbReference>
<dbReference type="InterPro" id="IPR039420">
    <property type="entry name" value="WalR-like"/>
</dbReference>
<evidence type="ECO:0000313" key="6">
    <source>
        <dbReference type="EMBL" id="HED10186.1"/>
    </source>
</evidence>
<dbReference type="InterPro" id="IPR001789">
    <property type="entry name" value="Sig_transdc_resp-reg_receiver"/>
</dbReference>
<feature type="domain" description="Response regulatory" evidence="5">
    <location>
        <begin position="17"/>
        <end position="133"/>
    </location>
</feature>
<dbReference type="InterPro" id="IPR058245">
    <property type="entry name" value="NreC/VraR/RcsB-like_REC"/>
</dbReference>
<dbReference type="InterPro" id="IPR016032">
    <property type="entry name" value="Sig_transdc_resp-reg_C-effctor"/>
</dbReference>